<dbReference type="OrthoDB" id="2542372at2"/>
<evidence type="ECO:0000256" key="3">
    <source>
        <dbReference type="ARBA" id="ARBA00022692"/>
    </source>
</evidence>
<comment type="caution">
    <text evidence="7">The sequence shown here is derived from an EMBL/GenBank/DDBJ whole genome shotgun (WGS) entry which is preliminary data.</text>
</comment>
<feature type="transmembrane region" description="Helical" evidence="6">
    <location>
        <begin position="118"/>
        <end position="142"/>
    </location>
</feature>
<gene>
    <name evidence="7" type="ORF">C7B65_01380</name>
</gene>
<evidence type="ECO:0000256" key="4">
    <source>
        <dbReference type="ARBA" id="ARBA00022989"/>
    </source>
</evidence>
<dbReference type="RefSeq" id="WP_073069110.1">
    <property type="nucleotide sequence ID" value="NZ_MPPI01000001.1"/>
</dbReference>
<keyword evidence="8" id="KW-1185">Reference proteome</keyword>
<evidence type="ECO:0000256" key="6">
    <source>
        <dbReference type="SAM" id="Phobius"/>
    </source>
</evidence>
<keyword evidence="2" id="KW-1003">Cell membrane</keyword>
<dbReference type="AlphaFoldDB" id="A0A2T1DNL2"/>
<protein>
    <submittedName>
        <fullName evidence="7">Uncharacterized protein</fullName>
    </submittedName>
</protein>
<feature type="transmembrane region" description="Helical" evidence="6">
    <location>
        <begin position="148"/>
        <end position="168"/>
    </location>
</feature>
<evidence type="ECO:0000313" key="8">
    <source>
        <dbReference type="Proteomes" id="UP000238634"/>
    </source>
</evidence>
<evidence type="ECO:0000256" key="2">
    <source>
        <dbReference type="ARBA" id="ARBA00022475"/>
    </source>
</evidence>
<evidence type="ECO:0000256" key="1">
    <source>
        <dbReference type="ARBA" id="ARBA00004651"/>
    </source>
</evidence>
<keyword evidence="4 6" id="KW-1133">Transmembrane helix</keyword>
<feature type="transmembrane region" description="Helical" evidence="6">
    <location>
        <begin position="206"/>
        <end position="228"/>
    </location>
</feature>
<dbReference type="Proteomes" id="UP000238634">
    <property type="component" value="Unassembled WGS sequence"/>
</dbReference>
<evidence type="ECO:0000256" key="5">
    <source>
        <dbReference type="ARBA" id="ARBA00023136"/>
    </source>
</evidence>
<dbReference type="GO" id="GO:0005886">
    <property type="term" value="C:plasma membrane"/>
    <property type="evidence" value="ECO:0007669"/>
    <property type="project" value="UniProtKB-SubCell"/>
</dbReference>
<feature type="transmembrane region" description="Helical" evidence="6">
    <location>
        <begin position="43"/>
        <end position="66"/>
    </location>
</feature>
<feature type="transmembrane region" description="Helical" evidence="6">
    <location>
        <begin position="234"/>
        <end position="252"/>
    </location>
</feature>
<accession>A0A2T1DNL2</accession>
<dbReference type="EMBL" id="PVWG01000001">
    <property type="protein sequence ID" value="PSB22088.1"/>
    <property type="molecule type" value="Genomic_DNA"/>
</dbReference>
<dbReference type="STRING" id="1920490.GCA_001895925_00827"/>
<proteinExistence type="predicted"/>
<keyword evidence="3 6" id="KW-0812">Transmembrane</keyword>
<dbReference type="Pfam" id="PF03706">
    <property type="entry name" value="LPG_synthase_TM"/>
    <property type="match status" value="1"/>
</dbReference>
<feature type="transmembrane region" description="Helical" evidence="6">
    <location>
        <begin position="12"/>
        <end position="28"/>
    </location>
</feature>
<comment type="subcellular location">
    <subcellularLocation>
        <location evidence="1">Cell membrane</location>
        <topology evidence="1">Multi-pass membrane protein</topology>
    </subcellularLocation>
</comment>
<reference evidence="7 8" key="1">
    <citation type="submission" date="2018-02" db="EMBL/GenBank/DDBJ databases">
        <authorList>
            <person name="Cohen D.B."/>
            <person name="Kent A.D."/>
        </authorList>
    </citation>
    <scope>NUCLEOTIDE SEQUENCE [LARGE SCALE GENOMIC DNA]</scope>
    <source>
        <strain evidence="7 8">ULC007</strain>
    </source>
</reference>
<sequence>MQAVRSRFKASLRWLILGLVLFFLIKTLKDHWQEVVAIRIDAAGYACLAIALGMTLLAHIFAGWVWSWILQTLNHSVPGAWSIKVYLQTNIAKYLPGNIWHFYGRISAATKRGIPTEIAIVSVLLEPLLMAIAALLLALIGVQQILSAYGWLAQLIPIVGLGLGLAIVHPRFLNPLIGYLAKLKQKAVGASQPMTLPMKRYPIKPLLGEIGFLGLRSLGFILTFLAIAPLPASQFAIVIAAFGLAWLTGFVIPGLPGGIGVFEAVMVALLSSGSAPLEQDFSTGELLSVVALYRFVNTLAELAGAGLVTLDDRR</sequence>
<organism evidence="7 8">
    <name type="scientific">Phormidesmis priestleyi ULC007</name>
    <dbReference type="NCBI Taxonomy" id="1920490"/>
    <lineage>
        <taxon>Bacteria</taxon>
        <taxon>Bacillati</taxon>
        <taxon>Cyanobacteriota</taxon>
        <taxon>Cyanophyceae</taxon>
        <taxon>Leptolyngbyales</taxon>
        <taxon>Leptolyngbyaceae</taxon>
        <taxon>Phormidesmis</taxon>
    </lineage>
</organism>
<evidence type="ECO:0000313" key="7">
    <source>
        <dbReference type="EMBL" id="PSB22088.1"/>
    </source>
</evidence>
<name>A0A2T1DNL2_9CYAN</name>
<keyword evidence="5 6" id="KW-0472">Membrane</keyword>
<reference evidence="7 8" key="2">
    <citation type="submission" date="2018-03" db="EMBL/GenBank/DDBJ databases">
        <title>The ancient ancestry and fast evolution of plastids.</title>
        <authorList>
            <person name="Moore K.R."/>
            <person name="Magnabosco C."/>
            <person name="Momper L."/>
            <person name="Gold D.A."/>
            <person name="Bosak T."/>
            <person name="Fournier G.P."/>
        </authorList>
    </citation>
    <scope>NUCLEOTIDE SEQUENCE [LARGE SCALE GENOMIC DNA]</scope>
    <source>
        <strain evidence="7 8">ULC007</strain>
    </source>
</reference>
<dbReference type="InterPro" id="IPR022791">
    <property type="entry name" value="L-PG_synthase/AglD"/>
</dbReference>